<gene>
    <name evidence="2" type="ORF">LshimejAT787_1102670</name>
</gene>
<proteinExistence type="predicted"/>
<organism evidence="2 3">
    <name type="scientific">Lyophyllum shimeji</name>
    <name type="common">Hon-shimeji</name>
    <name type="synonym">Tricholoma shimeji</name>
    <dbReference type="NCBI Taxonomy" id="47721"/>
    <lineage>
        <taxon>Eukaryota</taxon>
        <taxon>Fungi</taxon>
        <taxon>Dikarya</taxon>
        <taxon>Basidiomycota</taxon>
        <taxon>Agaricomycotina</taxon>
        <taxon>Agaricomycetes</taxon>
        <taxon>Agaricomycetidae</taxon>
        <taxon>Agaricales</taxon>
        <taxon>Tricholomatineae</taxon>
        <taxon>Lyophyllaceae</taxon>
        <taxon>Lyophyllum</taxon>
    </lineage>
</organism>
<keyword evidence="3" id="KW-1185">Reference proteome</keyword>
<dbReference type="Proteomes" id="UP001063166">
    <property type="component" value="Unassembled WGS sequence"/>
</dbReference>
<comment type="caution">
    <text evidence="2">The sequence shown here is derived from an EMBL/GenBank/DDBJ whole genome shotgun (WGS) entry which is preliminary data.</text>
</comment>
<feature type="compositionally biased region" description="Gly residues" evidence="1">
    <location>
        <begin position="204"/>
        <end position="216"/>
    </location>
</feature>
<accession>A0A9P3URI0</accession>
<protein>
    <submittedName>
        <fullName evidence="2">Uncharacterized protein</fullName>
    </submittedName>
</protein>
<name>A0A9P3URI0_LYOSH</name>
<evidence type="ECO:0000256" key="1">
    <source>
        <dbReference type="SAM" id="MobiDB-lite"/>
    </source>
</evidence>
<sequence>MPLLSNKHKHATNAPAAQPMNGAGSGLNPQPYQSTDLNATNVVPGSGQYHSEGQRVAVGGNHDVLGQPGLGYDQQRYANGGVGTQDNYNMSSTMAGGAGMGASAGAGIDGAVPPSNVVHNSNHHSRSPGSGQAFAGKVERTVGKVIGSDSLKAKGLQKEQEANAYKVQGAELSVAERLEREALMRRERAVAHGAHPDNKHLGAGHQGGADGMPGGY</sequence>
<dbReference type="EMBL" id="BRPK01000011">
    <property type="protein sequence ID" value="GLB42252.1"/>
    <property type="molecule type" value="Genomic_DNA"/>
</dbReference>
<evidence type="ECO:0000313" key="3">
    <source>
        <dbReference type="Proteomes" id="UP001063166"/>
    </source>
</evidence>
<evidence type="ECO:0000313" key="2">
    <source>
        <dbReference type="EMBL" id="GLB42252.1"/>
    </source>
</evidence>
<feature type="compositionally biased region" description="Basic residues" evidence="1">
    <location>
        <begin position="1"/>
        <end position="11"/>
    </location>
</feature>
<feature type="region of interest" description="Disordered" evidence="1">
    <location>
        <begin position="1"/>
        <end position="53"/>
    </location>
</feature>
<feature type="compositionally biased region" description="Basic and acidic residues" evidence="1">
    <location>
        <begin position="191"/>
        <end position="200"/>
    </location>
</feature>
<dbReference type="AlphaFoldDB" id="A0A9P3URI0"/>
<reference evidence="2" key="1">
    <citation type="submission" date="2022-07" db="EMBL/GenBank/DDBJ databases">
        <title>The genome of Lyophyllum shimeji provides insight into the initial evolution of ectomycorrhizal fungal genome.</title>
        <authorList>
            <person name="Kobayashi Y."/>
            <person name="Shibata T."/>
            <person name="Hirakawa H."/>
            <person name="Shigenobu S."/>
            <person name="Nishiyama T."/>
            <person name="Yamada A."/>
            <person name="Hasebe M."/>
            <person name="Kawaguchi M."/>
        </authorList>
    </citation>
    <scope>NUCLEOTIDE SEQUENCE</scope>
    <source>
        <strain evidence="2">AT787</strain>
    </source>
</reference>
<feature type="compositionally biased region" description="Polar residues" evidence="1">
    <location>
        <begin position="27"/>
        <end position="51"/>
    </location>
</feature>
<feature type="region of interest" description="Disordered" evidence="1">
    <location>
        <begin position="191"/>
        <end position="216"/>
    </location>
</feature>
<dbReference type="OrthoDB" id="2590620at2759"/>